<keyword evidence="4 12" id="KW-0812">Transmembrane</keyword>
<comment type="subcellular location">
    <subcellularLocation>
        <location evidence="1">Membrane</location>
        <topology evidence="1">Multi-pass membrane protein</topology>
    </subcellularLocation>
</comment>
<dbReference type="AlphaFoldDB" id="A0A645HFG6"/>
<dbReference type="Pfam" id="PF01098">
    <property type="entry name" value="FTSW_RODA_SPOVE"/>
    <property type="match status" value="1"/>
</dbReference>
<evidence type="ECO:0000256" key="2">
    <source>
        <dbReference type="ARBA" id="ARBA00022676"/>
    </source>
</evidence>
<proteinExistence type="predicted"/>
<evidence type="ECO:0000256" key="5">
    <source>
        <dbReference type="ARBA" id="ARBA00022960"/>
    </source>
</evidence>
<feature type="transmembrane region" description="Helical" evidence="12">
    <location>
        <begin position="27"/>
        <end position="50"/>
    </location>
</feature>
<dbReference type="GO" id="GO:0051301">
    <property type="term" value="P:cell division"/>
    <property type="evidence" value="ECO:0007669"/>
    <property type="project" value="InterPro"/>
</dbReference>
<evidence type="ECO:0000256" key="7">
    <source>
        <dbReference type="ARBA" id="ARBA00022989"/>
    </source>
</evidence>
<evidence type="ECO:0000256" key="9">
    <source>
        <dbReference type="ARBA" id="ARBA00032370"/>
    </source>
</evidence>
<dbReference type="GO" id="GO:0008955">
    <property type="term" value="F:peptidoglycan glycosyltransferase activity"/>
    <property type="evidence" value="ECO:0007669"/>
    <property type="project" value="UniProtKB-EC"/>
</dbReference>
<dbReference type="GO" id="GO:0032153">
    <property type="term" value="C:cell division site"/>
    <property type="evidence" value="ECO:0007669"/>
    <property type="project" value="TreeGrafter"/>
</dbReference>
<dbReference type="EC" id="2.4.99.28" evidence="10"/>
<dbReference type="GO" id="GO:0005886">
    <property type="term" value="C:plasma membrane"/>
    <property type="evidence" value="ECO:0007669"/>
    <property type="project" value="TreeGrafter"/>
</dbReference>
<comment type="catalytic activity">
    <reaction evidence="11">
        <text>[GlcNAc-(1-&gt;4)-Mur2Ac(oyl-L-Ala-gamma-D-Glu-L-Lys-D-Ala-D-Ala)](n)-di-trans,octa-cis-undecaprenyl diphosphate + beta-D-GlcNAc-(1-&gt;4)-Mur2Ac(oyl-L-Ala-gamma-D-Glu-L-Lys-D-Ala-D-Ala)-di-trans,octa-cis-undecaprenyl diphosphate = [GlcNAc-(1-&gt;4)-Mur2Ac(oyl-L-Ala-gamma-D-Glu-L-Lys-D-Ala-D-Ala)](n+1)-di-trans,octa-cis-undecaprenyl diphosphate + di-trans,octa-cis-undecaprenyl diphosphate + H(+)</text>
        <dbReference type="Rhea" id="RHEA:23708"/>
        <dbReference type="Rhea" id="RHEA-COMP:9602"/>
        <dbReference type="Rhea" id="RHEA-COMP:9603"/>
        <dbReference type="ChEBI" id="CHEBI:15378"/>
        <dbReference type="ChEBI" id="CHEBI:58405"/>
        <dbReference type="ChEBI" id="CHEBI:60033"/>
        <dbReference type="ChEBI" id="CHEBI:78435"/>
        <dbReference type="EC" id="2.4.99.28"/>
    </reaction>
</comment>
<organism evidence="13">
    <name type="scientific">bioreactor metagenome</name>
    <dbReference type="NCBI Taxonomy" id="1076179"/>
    <lineage>
        <taxon>unclassified sequences</taxon>
        <taxon>metagenomes</taxon>
        <taxon>ecological metagenomes</taxon>
    </lineage>
</organism>
<keyword evidence="8 12" id="KW-0472">Membrane</keyword>
<comment type="caution">
    <text evidence="13">The sequence shown here is derived from an EMBL/GenBank/DDBJ whole genome shotgun (WGS) entry which is preliminary data.</text>
</comment>
<name>A0A645HFG6_9ZZZZ</name>
<keyword evidence="6" id="KW-0573">Peptidoglycan synthesis</keyword>
<evidence type="ECO:0000256" key="11">
    <source>
        <dbReference type="ARBA" id="ARBA00049902"/>
    </source>
</evidence>
<keyword evidence="5" id="KW-0133">Cell shape</keyword>
<evidence type="ECO:0000256" key="12">
    <source>
        <dbReference type="SAM" id="Phobius"/>
    </source>
</evidence>
<reference evidence="13" key="1">
    <citation type="submission" date="2019-08" db="EMBL/GenBank/DDBJ databases">
        <authorList>
            <person name="Kucharzyk K."/>
            <person name="Murdoch R.W."/>
            <person name="Higgins S."/>
            <person name="Loffler F."/>
        </authorList>
    </citation>
    <scope>NUCLEOTIDE SEQUENCE</scope>
</reference>
<accession>A0A645HFG6</accession>
<evidence type="ECO:0000256" key="6">
    <source>
        <dbReference type="ARBA" id="ARBA00022984"/>
    </source>
</evidence>
<gene>
    <name evidence="13" type="primary">ftsW_71</name>
    <name evidence="13" type="ORF">SDC9_185308</name>
</gene>
<evidence type="ECO:0000313" key="13">
    <source>
        <dbReference type="EMBL" id="MPN37787.1"/>
    </source>
</evidence>
<evidence type="ECO:0000256" key="10">
    <source>
        <dbReference type="ARBA" id="ARBA00044770"/>
    </source>
</evidence>
<dbReference type="InterPro" id="IPR001182">
    <property type="entry name" value="FtsW/RodA"/>
</dbReference>
<keyword evidence="3 13" id="KW-0808">Transferase</keyword>
<evidence type="ECO:0000256" key="3">
    <source>
        <dbReference type="ARBA" id="ARBA00022679"/>
    </source>
</evidence>
<keyword evidence="2 13" id="KW-0328">Glycosyltransferase</keyword>
<sequence length="96" mass="10211">MLAAYGFIVYRGIRIALQCRDRFGSMLAGGITVVFGLQVFVNIGVCTGLLPTTGQALPFISAGGSSMMIFLAAMGVLLSISRYNNQQKMLHPPAKA</sequence>
<protein>
    <recommendedName>
        <fullName evidence="10">peptidoglycan glycosyltransferase</fullName>
        <ecNumber evidence="10">2.4.99.28</ecNumber>
    </recommendedName>
    <alternativeName>
        <fullName evidence="9">Peptidoglycan polymerase</fullName>
    </alternativeName>
</protein>
<evidence type="ECO:0000256" key="4">
    <source>
        <dbReference type="ARBA" id="ARBA00022692"/>
    </source>
</evidence>
<dbReference type="PANTHER" id="PTHR30474">
    <property type="entry name" value="CELL CYCLE PROTEIN"/>
    <property type="match status" value="1"/>
</dbReference>
<dbReference type="EMBL" id="VSSQ01092647">
    <property type="protein sequence ID" value="MPN37787.1"/>
    <property type="molecule type" value="Genomic_DNA"/>
</dbReference>
<dbReference type="PANTHER" id="PTHR30474:SF2">
    <property type="entry name" value="PEPTIDOGLYCAN GLYCOSYLTRANSFERASE FTSW-RELATED"/>
    <property type="match status" value="1"/>
</dbReference>
<dbReference type="GO" id="GO:0008360">
    <property type="term" value="P:regulation of cell shape"/>
    <property type="evidence" value="ECO:0007669"/>
    <property type="project" value="UniProtKB-KW"/>
</dbReference>
<dbReference type="GO" id="GO:0015648">
    <property type="term" value="F:lipid-linked peptidoglycan transporter activity"/>
    <property type="evidence" value="ECO:0007669"/>
    <property type="project" value="TreeGrafter"/>
</dbReference>
<evidence type="ECO:0000256" key="8">
    <source>
        <dbReference type="ARBA" id="ARBA00023136"/>
    </source>
</evidence>
<keyword evidence="7 12" id="KW-1133">Transmembrane helix</keyword>
<evidence type="ECO:0000256" key="1">
    <source>
        <dbReference type="ARBA" id="ARBA00004141"/>
    </source>
</evidence>
<feature type="transmembrane region" description="Helical" evidence="12">
    <location>
        <begin position="56"/>
        <end position="80"/>
    </location>
</feature>
<dbReference type="GO" id="GO:0009252">
    <property type="term" value="P:peptidoglycan biosynthetic process"/>
    <property type="evidence" value="ECO:0007669"/>
    <property type="project" value="UniProtKB-KW"/>
</dbReference>